<evidence type="ECO:0000313" key="3">
    <source>
        <dbReference type="Proteomes" id="UP000183085"/>
    </source>
</evidence>
<dbReference type="PROSITE" id="PS51257">
    <property type="entry name" value="PROKAR_LIPOPROTEIN"/>
    <property type="match status" value="1"/>
</dbReference>
<dbReference type="Gene3D" id="1.25.40.10">
    <property type="entry name" value="Tetratricopeptide repeat domain"/>
    <property type="match status" value="1"/>
</dbReference>
<sequence length="411" mass="46864">MGKGRKIRTQIQNIILLIVLINITIGCTGIHSMIAVENSQYGTRCITMELWHDAKFHLEKAMKNSPDNMFVCNNLGVVYEYFGDNEAAKRLYEKAVDISIKGAEVERVGEVGGHKGTETQRKKSIPNSPDNNICYQNLKAFMEELGQSHIMPVTGTFSASKKILSKRVEIKKKLTPVLTVDGINRVGIFVLLPDKRSMPLQDTKGNLIATPAPCQWEMATHPALSDEKAEAITSMIVEAFKEKIQEESSFYIDEEILQAINEGSPLAKDKPLSIFLQNNEAVIDLCNDSDIQGVFVLEIIEFNDSRTKMLTSKSRYSEEERRYIYYDVPSIIRKVVLKIRFCFFEAKTGNLLWDKKYDISKIKEYPVEDEEKIPLCDMELFENLCNEPSSNFISATKPQYRCSKRQILMER</sequence>
<proteinExistence type="predicted"/>
<organism evidence="2 3">
    <name type="scientific">Candidatus Desantisbacteria bacterium CG2_30_40_21</name>
    <dbReference type="NCBI Taxonomy" id="1817895"/>
    <lineage>
        <taxon>Bacteria</taxon>
        <taxon>Candidatus Desantisiibacteriota</taxon>
    </lineage>
</organism>
<comment type="caution">
    <text evidence="2">The sequence shown here is derived from an EMBL/GenBank/DDBJ whole genome shotgun (WGS) entry which is preliminary data.</text>
</comment>
<name>A0A1J5DIP8_9BACT</name>
<keyword evidence="1" id="KW-0472">Membrane</keyword>
<dbReference type="InterPro" id="IPR011990">
    <property type="entry name" value="TPR-like_helical_dom_sf"/>
</dbReference>
<dbReference type="Proteomes" id="UP000183085">
    <property type="component" value="Unassembled WGS sequence"/>
</dbReference>
<accession>A0A1J5DIP8</accession>
<dbReference type="AlphaFoldDB" id="A0A1J5DIP8"/>
<reference evidence="2 3" key="1">
    <citation type="journal article" date="2016" name="Environ. Microbiol.">
        <title>Genomic resolution of a cold subsurface aquifer community provides metabolic insights for novel microbes adapted to high CO concentrations.</title>
        <authorList>
            <person name="Probst A.J."/>
            <person name="Castelle C.J."/>
            <person name="Singh A."/>
            <person name="Brown C.T."/>
            <person name="Anantharaman K."/>
            <person name="Sharon I."/>
            <person name="Hug L.A."/>
            <person name="Burstein D."/>
            <person name="Emerson J.B."/>
            <person name="Thomas B.C."/>
            <person name="Banfield J.F."/>
        </authorList>
    </citation>
    <scope>NUCLEOTIDE SEQUENCE [LARGE SCALE GENOMIC DNA]</scope>
    <source>
        <strain evidence="2">CG2_30_40_21</strain>
    </source>
</reference>
<feature type="transmembrane region" description="Helical" evidence="1">
    <location>
        <begin position="12"/>
        <end position="34"/>
    </location>
</feature>
<evidence type="ECO:0000313" key="2">
    <source>
        <dbReference type="EMBL" id="OIP36101.1"/>
    </source>
</evidence>
<keyword evidence="1" id="KW-0812">Transmembrane</keyword>
<gene>
    <name evidence="2" type="ORF">AUJ95_09620</name>
</gene>
<dbReference type="SUPFAM" id="SSF48452">
    <property type="entry name" value="TPR-like"/>
    <property type="match status" value="1"/>
</dbReference>
<keyword evidence="1" id="KW-1133">Transmembrane helix</keyword>
<protein>
    <submittedName>
        <fullName evidence="2">Uncharacterized protein</fullName>
    </submittedName>
</protein>
<evidence type="ECO:0000256" key="1">
    <source>
        <dbReference type="SAM" id="Phobius"/>
    </source>
</evidence>
<dbReference type="EMBL" id="MNYI01000248">
    <property type="protein sequence ID" value="OIP36101.1"/>
    <property type="molecule type" value="Genomic_DNA"/>
</dbReference>